<evidence type="ECO:0000313" key="6">
    <source>
        <dbReference type="Ensembl" id="ENSVKKP00000013066.1"/>
    </source>
</evidence>
<dbReference type="CDD" id="cd03590">
    <property type="entry name" value="CLECT_DC-SIGN_like"/>
    <property type="match status" value="1"/>
</dbReference>
<dbReference type="PANTHER" id="PTHR22803">
    <property type="entry name" value="MANNOSE, PHOSPHOLIPASE, LECTIN RECEPTOR RELATED"/>
    <property type="match status" value="1"/>
</dbReference>
<dbReference type="SMART" id="SM00034">
    <property type="entry name" value="CLECT"/>
    <property type="match status" value="1"/>
</dbReference>
<dbReference type="AlphaFoldDB" id="A0A8D2JIK8"/>
<evidence type="ECO:0000256" key="2">
    <source>
        <dbReference type="ARBA" id="ARBA00022525"/>
    </source>
</evidence>
<keyword evidence="4" id="KW-1015">Disulfide bond</keyword>
<keyword evidence="7" id="KW-1185">Reference proteome</keyword>
<evidence type="ECO:0000313" key="7">
    <source>
        <dbReference type="Proteomes" id="UP000694545"/>
    </source>
</evidence>
<dbReference type="GO" id="GO:0005576">
    <property type="term" value="C:extracellular region"/>
    <property type="evidence" value="ECO:0007669"/>
    <property type="project" value="UniProtKB-SubCell"/>
</dbReference>
<reference evidence="6" key="2">
    <citation type="submission" date="2025-09" db="UniProtKB">
        <authorList>
            <consortium name="Ensembl"/>
        </authorList>
    </citation>
    <scope>IDENTIFICATION</scope>
</reference>
<comment type="subcellular location">
    <subcellularLocation>
        <location evidence="1">Secreted</location>
    </subcellularLocation>
</comment>
<dbReference type="SUPFAM" id="SSF56436">
    <property type="entry name" value="C-type lectin-like"/>
    <property type="match status" value="1"/>
</dbReference>
<dbReference type="Ensembl" id="ENSVKKT00000013384.1">
    <property type="protein sequence ID" value="ENSVKKP00000013066.1"/>
    <property type="gene ID" value="ENSVKKG00000009054.1"/>
</dbReference>
<name>A0A8D2JIK8_VARKO</name>
<dbReference type="Gene3D" id="3.10.100.10">
    <property type="entry name" value="Mannose-Binding Protein A, subunit A"/>
    <property type="match status" value="1"/>
</dbReference>
<dbReference type="InterPro" id="IPR016186">
    <property type="entry name" value="C-type_lectin-like/link_sf"/>
</dbReference>
<feature type="domain" description="C-type lectin" evidence="5">
    <location>
        <begin position="99"/>
        <end position="214"/>
    </location>
</feature>
<protein>
    <recommendedName>
        <fullName evidence="5">C-type lectin domain-containing protein</fullName>
    </recommendedName>
</protein>
<dbReference type="Pfam" id="PF00059">
    <property type="entry name" value="Lectin_C"/>
    <property type="match status" value="1"/>
</dbReference>
<dbReference type="InterPro" id="IPR001304">
    <property type="entry name" value="C-type_lectin-like"/>
</dbReference>
<dbReference type="GO" id="GO:0030246">
    <property type="term" value="F:carbohydrate binding"/>
    <property type="evidence" value="ECO:0007669"/>
    <property type="project" value="UniProtKB-KW"/>
</dbReference>
<dbReference type="OMA" id="KSHCEER"/>
<dbReference type="PROSITE" id="PS50041">
    <property type="entry name" value="C_TYPE_LECTIN_2"/>
    <property type="match status" value="1"/>
</dbReference>
<dbReference type="InterPro" id="IPR016187">
    <property type="entry name" value="CTDL_fold"/>
</dbReference>
<organism evidence="6 7">
    <name type="scientific">Varanus komodoensis</name>
    <name type="common">Komodo dragon</name>
    <dbReference type="NCBI Taxonomy" id="61221"/>
    <lineage>
        <taxon>Eukaryota</taxon>
        <taxon>Metazoa</taxon>
        <taxon>Chordata</taxon>
        <taxon>Craniata</taxon>
        <taxon>Vertebrata</taxon>
        <taxon>Euteleostomi</taxon>
        <taxon>Lepidosauria</taxon>
        <taxon>Squamata</taxon>
        <taxon>Bifurcata</taxon>
        <taxon>Unidentata</taxon>
        <taxon>Episquamata</taxon>
        <taxon>Toxicofera</taxon>
        <taxon>Anguimorpha</taxon>
        <taxon>Paleoanguimorpha</taxon>
        <taxon>Varanoidea</taxon>
        <taxon>Varanidae</taxon>
        <taxon>Varanus</taxon>
    </lineage>
</organism>
<proteinExistence type="predicted"/>
<reference evidence="6" key="1">
    <citation type="submission" date="2025-08" db="UniProtKB">
        <authorList>
            <consortium name="Ensembl"/>
        </authorList>
    </citation>
    <scope>IDENTIFICATION</scope>
</reference>
<dbReference type="InterPro" id="IPR033989">
    <property type="entry name" value="CD209-like_CTLD"/>
</dbReference>
<dbReference type="Proteomes" id="UP000694545">
    <property type="component" value="Unplaced"/>
</dbReference>
<sequence>MYPQPLCPCLASESDPSLPKCLAEGSLEVQHLSSKVRHHHGSAEVSGLSILLAPERILPTRGRSCSSLSKTPSFSFNFFSLSLSSVYPCGSRSREWEYFDGRCYYFGIEAVPWHTAKSHCEERNSKLVVIQDEPEQNFIQSQTKGERYWIGLSDVNVEGEWKWIDDTDYRTSYKNWKSGEPNDHGDHGEDCAQVSSAGQWNDLRCNTASFYVCEKPLPS</sequence>
<accession>A0A8D2JIK8</accession>
<dbReference type="InterPro" id="IPR050111">
    <property type="entry name" value="C-type_lectin/snaclec_domain"/>
</dbReference>
<dbReference type="PROSITE" id="PS00615">
    <property type="entry name" value="C_TYPE_LECTIN_1"/>
    <property type="match status" value="1"/>
</dbReference>
<evidence type="ECO:0000256" key="1">
    <source>
        <dbReference type="ARBA" id="ARBA00004613"/>
    </source>
</evidence>
<evidence type="ECO:0000256" key="4">
    <source>
        <dbReference type="ARBA" id="ARBA00023157"/>
    </source>
</evidence>
<keyword evidence="3" id="KW-0430">Lectin</keyword>
<evidence type="ECO:0000256" key="3">
    <source>
        <dbReference type="ARBA" id="ARBA00022734"/>
    </source>
</evidence>
<keyword evidence="2" id="KW-0964">Secreted</keyword>
<dbReference type="InterPro" id="IPR018378">
    <property type="entry name" value="C-type_lectin_CS"/>
</dbReference>
<evidence type="ECO:0000259" key="5">
    <source>
        <dbReference type="PROSITE" id="PS50041"/>
    </source>
</evidence>